<dbReference type="Pfam" id="PF23598">
    <property type="entry name" value="LRR_14"/>
    <property type="match status" value="1"/>
</dbReference>
<dbReference type="Pfam" id="PF00560">
    <property type="entry name" value="LRR_1"/>
    <property type="match status" value="1"/>
</dbReference>
<protein>
    <recommendedName>
        <fullName evidence="3">Death domain-containing protein</fullName>
    </recommendedName>
</protein>
<dbReference type="PANTHER" id="PTHR48051:SF46">
    <property type="entry name" value="LEUCINE RICH REPEAT-CONTAINING DOMAIN PROTEIN"/>
    <property type="match status" value="1"/>
</dbReference>
<evidence type="ECO:0000256" key="2">
    <source>
        <dbReference type="ARBA" id="ARBA00022737"/>
    </source>
</evidence>
<accession>A0A813MAT0</accession>
<dbReference type="PANTHER" id="PTHR48051">
    <property type="match status" value="1"/>
</dbReference>
<dbReference type="Gene3D" id="1.10.533.10">
    <property type="entry name" value="Death Domain, Fas"/>
    <property type="match status" value="1"/>
</dbReference>
<proteinExistence type="predicted"/>
<dbReference type="InterPro" id="IPR055414">
    <property type="entry name" value="LRR_R13L4/SHOC2-like"/>
</dbReference>
<dbReference type="EMBL" id="CAJNOE010000007">
    <property type="protein sequence ID" value="CAF0718187.1"/>
    <property type="molecule type" value="Genomic_DNA"/>
</dbReference>
<sequence length="779" mass="91992">MDKYIDNHDTSFLNLDRCLRQPYVIENIPNIESIGTILLIDNYLIQMPVFVADYINLIELNVSHNELNNAEFILYKPLNDNELTQSYWDEKLKTTTAGRTKSSINLSNKPIARPLIHPFLQKINLSFNHIKSLPIHIHYLRFLHTLDLSNNYLEILPDNFGYLEQLHTLILNNNYLKTLPNTFIHLIHLETLNLSSNDFQAIDIIKNFENLKYFSINSNPLTTFPILLYTCSNLQDISLSNTNLKDITLDYFTQFSQLKKLDLSKNNLTNNFLLNLNKSFDYLEELYLQSNQFTNIFALISYMTSLQLLDLSSNLLQTIPQCSSSSKLEILRLSYNNIELCSNDCIYLKHIIELDLDHNQIQYIPNEFLCCIKLQSLNLSFNQFRKFPQTILQLRSLNKLILNNLYLEDLRSINLLEKYFYRTLNILDLSHNNFNQNLHELTVLKALTYLDLSYNQLNELDRDFKLMTCLKILKLNQNKFKIFPICLYQMDNYGNEKYISETLLELYINDNQIEYIPDEIVHMINLQTIDLSNNKFSTFPEAIIYLEQLSCLIYSQKHGIHIDKLSDDIIHLYNLKKLDLSHNIFYEIPQTIYSLTKLEYLDMSFNLITALENNRLKQLKNLKTIKLNGNCFTSFSSVLYQIESFDINENSLCLAPPNDFTEEKSLSAISNLFVQINDQHEDELFQIYKQIFIENLNNYDIERLLIRLKLSDNDINHFRKNYSHYKREEKIEILLHIWKQKRDSLANSETLYKLAQLMGDKNLTQQIQKTYLYARKIRI</sequence>
<gene>
    <name evidence="4" type="ORF">IZO911_LOCUS1514</name>
</gene>
<dbReference type="Proteomes" id="UP000663860">
    <property type="component" value="Unassembled WGS sequence"/>
</dbReference>
<feature type="domain" description="Death" evidence="3">
    <location>
        <begin position="700"/>
        <end position="771"/>
    </location>
</feature>
<dbReference type="SMART" id="SM00365">
    <property type="entry name" value="LRR_SD22"/>
    <property type="match status" value="5"/>
</dbReference>
<dbReference type="SUPFAM" id="SSF52058">
    <property type="entry name" value="L domain-like"/>
    <property type="match status" value="2"/>
</dbReference>
<dbReference type="InterPro" id="IPR050216">
    <property type="entry name" value="LRR_domain-containing"/>
</dbReference>
<dbReference type="InterPro" id="IPR003591">
    <property type="entry name" value="Leu-rich_rpt_typical-subtyp"/>
</dbReference>
<evidence type="ECO:0000259" key="3">
    <source>
        <dbReference type="PROSITE" id="PS50017"/>
    </source>
</evidence>
<dbReference type="PROSITE" id="PS50017">
    <property type="entry name" value="DEATH_DOMAIN"/>
    <property type="match status" value="1"/>
</dbReference>
<keyword evidence="1" id="KW-0433">Leucine-rich repeat</keyword>
<dbReference type="InterPro" id="IPR001611">
    <property type="entry name" value="Leu-rich_rpt"/>
</dbReference>
<dbReference type="PROSITE" id="PS51450">
    <property type="entry name" value="LRR"/>
    <property type="match status" value="4"/>
</dbReference>
<comment type="caution">
    <text evidence="4">The sequence shown here is derived from an EMBL/GenBank/DDBJ whole genome shotgun (WGS) entry which is preliminary data.</text>
</comment>
<keyword evidence="2" id="KW-0677">Repeat</keyword>
<dbReference type="AlphaFoldDB" id="A0A813MAT0"/>
<dbReference type="Pfam" id="PF13855">
    <property type="entry name" value="LRR_8"/>
    <property type="match status" value="2"/>
</dbReference>
<dbReference type="InterPro" id="IPR032675">
    <property type="entry name" value="LRR_dom_sf"/>
</dbReference>
<name>A0A813MAT0_9BILA</name>
<reference evidence="4" key="1">
    <citation type="submission" date="2021-02" db="EMBL/GenBank/DDBJ databases">
        <authorList>
            <person name="Nowell W R."/>
        </authorList>
    </citation>
    <scope>NUCLEOTIDE SEQUENCE</scope>
</reference>
<dbReference type="Gene3D" id="3.80.10.10">
    <property type="entry name" value="Ribonuclease Inhibitor"/>
    <property type="match status" value="5"/>
</dbReference>
<dbReference type="PRINTS" id="PR00019">
    <property type="entry name" value="LEURICHRPT"/>
</dbReference>
<dbReference type="GO" id="GO:0007165">
    <property type="term" value="P:signal transduction"/>
    <property type="evidence" value="ECO:0007669"/>
    <property type="project" value="InterPro"/>
</dbReference>
<dbReference type="GO" id="GO:0005737">
    <property type="term" value="C:cytoplasm"/>
    <property type="evidence" value="ECO:0007669"/>
    <property type="project" value="TreeGrafter"/>
</dbReference>
<evidence type="ECO:0000313" key="4">
    <source>
        <dbReference type="EMBL" id="CAF0718187.1"/>
    </source>
</evidence>
<dbReference type="SMART" id="SM00364">
    <property type="entry name" value="LRR_BAC"/>
    <property type="match status" value="12"/>
</dbReference>
<dbReference type="InterPro" id="IPR000488">
    <property type="entry name" value="Death_dom"/>
</dbReference>
<dbReference type="InterPro" id="IPR011029">
    <property type="entry name" value="DEATH-like_dom_sf"/>
</dbReference>
<evidence type="ECO:0000313" key="5">
    <source>
        <dbReference type="Proteomes" id="UP000663860"/>
    </source>
</evidence>
<evidence type="ECO:0000256" key="1">
    <source>
        <dbReference type="ARBA" id="ARBA00022614"/>
    </source>
</evidence>
<dbReference type="SMART" id="SM00369">
    <property type="entry name" value="LRR_TYP"/>
    <property type="match status" value="13"/>
</dbReference>
<organism evidence="4 5">
    <name type="scientific">Adineta steineri</name>
    <dbReference type="NCBI Taxonomy" id="433720"/>
    <lineage>
        <taxon>Eukaryota</taxon>
        <taxon>Metazoa</taxon>
        <taxon>Spiralia</taxon>
        <taxon>Gnathifera</taxon>
        <taxon>Rotifera</taxon>
        <taxon>Eurotatoria</taxon>
        <taxon>Bdelloidea</taxon>
        <taxon>Adinetida</taxon>
        <taxon>Adinetidae</taxon>
        <taxon>Adineta</taxon>
    </lineage>
</organism>